<evidence type="ECO:0000256" key="5">
    <source>
        <dbReference type="ARBA" id="ARBA00022932"/>
    </source>
</evidence>
<proteinExistence type="inferred from homology"/>
<reference evidence="8" key="1">
    <citation type="submission" date="2021-03" db="EMBL/GenBank/DDBJ databases">
        <authorList>
            <person name="Sun Q."/>
        </authorList>
    </citation>
    <scope>NUCLEOTIDE SEQUENCE</scope>
    <source>
        <strain evidence="8">CCM 8862</strain>
    </source>
</reference>
<dbReference type="AlphaFoldDB" id="A0A939E0H6"/>
<comment type="catalytic activity">
    <reaction evidence="7">
        <text>DNA(n) + a 2'-deoxyribonucleoside 5'-triphosphate = DNA(n+1) + diphosphate</text>
        <dbReference type="Rhea" id="RHEA:22508"/>
        <dbReference type="Rhea" id="RHEA-COMP:17339"/>
        <dbReference type="Rhea" id="RHEA-COMP:17340"/>
        <dbReference type="ChEBI" id="CHEBI:33019"/>
        <dbReference type="ChEBI" id="CHEBI:61560"/>
        <dbReference type="ChEBI" id="CHEBI:173112"/>
        <dbReference type="EC" id="2.7.7.7"/>
    </reaction>
</comment>
<evidence type="ECO:0000256" key="1">
    <source>
        <dbReference type="ARBA" id="ARBA00012417"/>
    </source>
</evidence>
<keyword evidence="3 8" id="KW-0548">Nucleotidyltransferase</keyword>
<dbReference type="SUPFAM" id="SSF48019">
    <property type="entry name" value="post-AAA+ oligomerization domain-like"/>
    <property type="match status" value="1"/>
</dbReference>
<dbReference type="NCBIfam" id="NF004165">
    <property type="entry name" value="PRK05629.1"/>
    <property type="match status" value="1"/>
</dbReference>
<evidence type="ECO:0000256" key="2">
    <source>
        <dbReference type="ARBA" id="ARBA00022679"/>
    </source>
</evidence>
<name>A0A939E0H6_9CORY</name>
<evidence type="ECO:0000256" key="3">
    <source>
        <dbReference type="ARBA" id="ARBA00022695"/>
    </source>
</evidence>
<evidence type="ECO:0000256" key="6">
    <source>
        <dbReference type="ARBA" id="ARBA00034754"/>
    </source>
</evidence>
<dbReference type="EC" id="2.7.7.7" evidence="1"/>
<dbReference type="InterPro" id="IPR027417">
    <property type="entry name" value="P-loop_NTPase"/>
</dbReference>
<evidence type="ECO:0000256" key="7">
    <source>
        <dbReference type="ARBA" id="ARBA00049244"/>
    </source>
</evidence>
<keyword evidence="9" id="KW-1185">Reference proteome</keyword>
<dbReference type="EMBL" id="JAFLEQ010000008">
    <property type="protein sequence ID" value="MBN9644189.1"/>
    <property type="molecule type" value="Genomic_DNA"/>
</dbReference>
<dbReference type="InterPro" id="IPR008921">
    <property type="entry name" value="DNA_pol3_clamp-load_cplx_C"/>
</dbReference>
<dbReference type="GO" id="GO:0003887">
    <property type="term" value="F:DNA-directed DNA polymerase activity"/>
    <property type="evidence" value="ECO:0007669"/>
    <property type="project" value="UniProtKB-KW"/>
</dbReference>
<keyword evidence="5" id="KW-0239">DNA-directed DNA polymerase</keyword>
<evidence type="ECO:0000313" key="8">
    <source>
        <dbReference type="EMBL" id="MBN9644189.1"/>
    </source>
</evidence>
<dbReference type="SUPFAM" id="SSF52540">
    <property type="entry name" value="P-loop containing nucleoside triphosphate hydrolases"/>
    <property type="match status" value="1"/>
</dbReference>
<keyword evidence="2 8" id="KW-0808">Transferase</keyword>
<sequence length="325" mass="34404">MVDVSTKSFPPVHLILGDEAFLAERTRHRIVTEARKTLPKGADMQISLLSGRGLEAGVFAEATSPSLFGDERIIALTEAEETNKDTQAAIVAAAADPAPGVVVIIQHKNGQRGKPLANKLKKIAETHTVAPLKQKDKPGFVKQEFASHKVNVTPDVVHAVLTGVGSDLRELASAVSQLCADTGGNVTVETVRDYYVGTAEISGFEIADLACAGKTARAVAATRRALQLGHEPVMLAGALSRKVAGIARLYNLQGRVDSYALAAEVGMPPWKVEQTVREARTWSGDAVSKAVIEVAELTADVRGRSQSAPYALERSVTTIARLAGG</sequence>
<evidence type="ECO:0000256" key="4">
    <source>
        <dbReference type="ARBA" id="ARBA00022705"/>
    </source>
</evidence>
<dbReference type="Proteomes" id="UP000664332">
    <property type="component" value="Unassembled WGS sequence"/>
</dbReference>
<dbReference type="Gene3D" id="3.40.50.300">
    <property type="entry name" value="P-loop containing nucleotide triphosphate hydrolases"/>
    <property type="match status" value="1"/>
</dbReference>
<comment type="similarity">
    <text evidence="6">Belongs to the DNA polymerase HolA subunit family.</text>
</comment>
<dbReference type="NCBIfam" id="TIGR01128">
    <property type="entry name" value="holA"/>
    <property type="match status" value="1"/>
</dbReference>
<dbReference type="GO" id="GO:0006261">
    <property type="term" value="P:DNA-templated DNA replication"/>
    <property type="evidence" value="ECO:0007669"/>
    <property type="project" value="TreeGrafter"/>
</dbReference>
<comment type="caution">
    <text evidence="8">The sequence shown here is derived from an EMBL/GenBank/DDBJ whole genome shotgun (WGS) entry which is preliminary data.</text>
</comment>
<keyword evidence="4" id="KW-0235">DNA replication</keyword>
<organism evidence="8 9">
    <name type="scientific">Corynebacterium mendelii</name>
    <dbReference type="NCBI Taxonomy" id="2765362"/>
    <lineage>
        <taxon>Bacteria</taxon>
        <taxon>Bacillati</taxon>
        <taxon>Actinomycetota</taxon>
        <taxon>Actinomycetes</taxon>
        <taxon>Mycobacteriales</taxon>
        <taxon>Corynebacteriaceae</taxon>
        <taxon>Corynebacterium</taxon>
    </lineage>
</organism>
<evidence type="ECO:0000313" key="9">
    <source>
        <dbReference type="Proteomes" id="UP000664332"/>
    </source>
</evidence>
<accession>A0A939E0H6</accession>
<dbReference type="PANTHER" id="PTHR34388">
    <property type="entry name" value="DNA POLYMERASE III SUBUNIT DELTA"/>
    <property type="match status" value="1"/>
</dbReference>
<gene>
    <name evidence="8" type="primary">holA</name>
    <name evidence="8" type="ORF">JZY06_06110</name>
</gene>
<dbReference type="PANTHER" id="PTHR34388:SF1">
    <property type="entry name" value="DNA POLYMERASE III SUBUNIT DELTA"/>
    <property type="match status" value="1"/>
</dbReference>
<dbReference type="GO" id="GO:0009360">
    <property type="term" value="C:DNA polymerase III complex"/>
    <property type="evidence" value="ECO:0007669"/>
    <property type="project" value="TreeGrafter"/>
</dbReference>
<dbReference type="InterPro" id="IPR005790">
    <property type="entry name" value="DNA_polIII_delta"/>
</dbReference>
<dbReference type="GO" id="GO:0003677">
    <property type="term" value="F:DNA binding"/>
    <property type="evidence" value="ECO:0007669"/>
    <property type="project" value="InterPro"/>
</dbReference>
<dbReference type="Gene3D" id="1.20.272.10">
    <property type="match status" value="1"/>
</dbReference>
<protein>
    <recommendedName>
        <fullName evidence="1">DNA-directed DNA polymerase</fullName>
        <ecNumber evidence="1">2.7.7.7</ecNumber>
    </recommendedName>
</protein>